<protein>
    <submittedName>
        <fullName evidence="1">Uncharacterized protein</fullName>
    </submittedName>
</protein>
<evidence type="ECO:0000313" key="2">
    <source>
        <dbReference type="Proteomes" id="UP000294820"/>
    </source>
</evidence>
<dbReference type="AlphaFoldDB" id="A0A375ACG8"/>
<dbReference type="KEGG" id="daq:DAQ1742_02759"/>
<gene>
    <name evidence="1" type="ORF">DAQ1742_02759</name>
</gene>
<sequence length="45" mass="5277">MVSCFTTTHQCQHPTLADNRYFSLLINTLKNHYDKQRSRIKVAVP</sequence>
<proteinExistence type="predicted"/>
<dbReference type="EMBL" id="LT615367">
    <property type="protein sequence ID" value="SLM63616.1"/>
    <property type="molecule type" value="Genomic_DNA"/>
</dbReference>
<name>A0A375ACG8_9GAMM</name>
<accession>A0A375ACG8</accession>
<evidence type="ECO:0000313" key="1">
    <source>
        <dbReference type="EMBL" id="SLM63616.1"/>
    </source>
</evidence>
<reference evidence="1 2" key="1">
    <citation type="submission" date="2016-09" db="EMBL/GenBank/DDBJ databases">
        <authorList>
            <person name="Reverchon S."/>
            <person name="Nasser W."/>
            <person name="Leonard S."/>
            <person name="Brochier C."/>
            <person name="Duprey A."/>
        </authorList>
    </citation>
    <scope>NUCLEOTIDE SEQUENCE [LARGE SCALE GENOMIC DNA]</scope>
    <source>
        <strain evidence="1 2">174/2</strain>
    </source>
</reference>
<dbReference type="Proteomes" id="UP000294820">
    <property type="component" value="Chromosome 1"/>
</dbReference>
<organism evidence="1 2">
    <name type="scientific">Dickeya aquatica</name>
    <dbReference type="NCBI Taxonomy" id="1401087"/>
    <lineage>
        <taxon>Bacteria</taxon>
        <taxon>Pseudomonadati</taxon>
        <taxon>Pseudomonadota</taxon>
        <taxon>Gammaproteobacteria</taxon>
        <taxon>Enterobacterales</taxon>
        <taxon>Pectobacteriaceae</taxon>
        <taxon>Dickeya</taxon>
    </lineage>
</organism>
<keyword evidence="2" id="KW-1185">Reference proteome</keyword>